<keyword evidence="6" id="KW-0560">Oxidoreductase</keyword>
<evidence type="ECO:0000256" key="5">
    <source>
        <dbReference type="ARBA" id="ARBA00022827"/>
    </source>
</evidence>
<dbReference type="GO" id="GO:0071949">
    <property type="term" value="F:FAD binding"/>
    <property type="evidence" value="ECO:0007669"/>
    <property type="project" value="InterPro"/>
</dbReference>
<evidence type="ECO:0000256" key="6">
    <source>
        <dbReference type="ARBA" id="ARBA00023002"/>
    </source>
</evidence>
<dbReference type="UniPathway" id="UPA00232"/>
<comment type="similarity">
    <text evidence="3">Belongs to the UbiH/COQ6 family.</text>
</comment>
<dbReference type="Pfam" id="PF01494">
    <property type="entry name" value="FAD_binding_3"/>
    <property type="match status" value="1"/>
</dbReference>
<dbReference type="PANTHER" id="PTHR43876:SF7">
    <property type="entry name" value="UBIQUINONE BIOSYNTHESIS MONOOXYGENASE COQ6, MITOCHONDRIAL"/>
    <property type="match status" value="1"/>
</dbReference>
<accession>A0A369TBX5</accession>
<comment type="caution">
    <text evidence="9">The sequence shown here is derived from an EMBL/GenBank/DDBJ whole genome shotgun (WGS) entry which is preliminary data.</text>
</comment>
<keyword evidence="7" id="KW-0503">Monooxygenase</keyword>
<dbReference type="AlphaFoldDB" id="A0A369TBX5"/>
<evidence type="ECO:0000313" key="10">
    <source>
        <dbReference type="Proteomes" id="UP000253941"/>
    </source>
</evidence>
<dbReference type="Proteomes" id="UP000253941">
    <property type="component" value="Unassembled WGS sequence"/>
</dbReference>
<evidence type="ECO:0000256" key="2">
    <source>
        <dbReference type="ARBA" id="ARBA00004749"/>
    </source>
</evidence>
<dbReference type="SUPFAM" id="SSF51905">
    <property type="entry name" value="FAD/NAD(P)-binding domain"/>
    <property type="match status" value="1"/>
</dbReference>
<dbReference type="InterPro" id="IPR002938">
    <property type="entry name" value="FAD-bd"/>
</dbReference>
<keyword evidence="4" id="KW-0285">Flavoprotein</keyword>
<sequence length="485" mass="52140">MAAWAAETVDGAMAECSNLGIPRVRADRPHTMAKARRRRKPSTLEKAALSRHCPGVMLMRNTEHHCDILVVGGGVAGLAAAVVMADLGFEVACVDAMPPEPTKAPALDGRTTALLQGAVRALSACGVWADCETESAPLNVMRIIDENGRRANAPLTTVFDSADVGEGPFGFNVPNAVLRQALMRRLRELANAHHIAPAKLSEIRYESTSVRATLEDGRVLTAALSIGADGKGSPCREAAGIRARRWTYGQTAMAFSVAHTRPHGNTSTEFHRPNGPLVLVPLPGNRSSVVWVERERGAAAFMNLDEDAFLRALAARTRNVLGDLTKVGPRFSYPVGSLLADRYAAHRLALVGESAHALPPIGAQGLNLGITDVTTLAEVLTDAWRQGCDIGAEEVLRSYERRRRPDVVARVIAVDALNRAVMTRFPPVQAARHLGLSLLDRFTPLKTALMRQGMVPVGEMPKMMRGEAIRPVRRLAQPSGTTGIS</sequence>
<evidence type="ECO:0000256" key="1">
    <source>
        <dbReference type="ARBA" id="ARBA00001974"/>
    </source>
</evidence>
<dbReference type="PANTHER" id="PTHR43876">
    <property type="entry name" value="UBIQUINONE BIOSYNTHESIS MONOOXYGENASE COQ6, MITOCHONDRIAL"/>
    <property type="match status" value="1"/>
</dbReference>
<evidence type="ECO:0000259" key="8">
    <source>
        <dbReference type="Pfam" id="PF01494"/>
    </source>
</evidence>
<reference evidence="9 10" key="1">
    <citation type="submission" date="2018-07" db="EMBL/GenBank/DDBJ databases">
        <title>Venubactetium sediminum gen. nov., sp. nov., isolated from a marine solar saltern.</title>
        <authorList>
            <person name="Wang S."/>
        </authorList>
    </citation>
    <scope>NUCLEOTIDE SEQUENCE [LARGE SCALE GENOMIC DNA]</scope>
    <source>
        <strain evidence="9 10">WD2A32</strain>
    </source>
</reference>
<dbReference type="InterPro" id="IPR051205">
    <property type="entry name" value="UbiH/COQ6_monooxygenase"/>
</dbReference>
<dbReference type="PRINTS" id="PR00420">
    <property type="entry name" value="RNGMNOXGNASE"/>
</dbReference>
<proteinExistence type="inferred from homology"/>
<evidence type="ECO:0000256" key="3">
    <source>
        <dbReference type="ARBA" id="ARBA00005349"/>
    </source>
</evidence>
<dbReference type="InterPro" id="IPR010971">
    <property type="entry name" value="UbiH/COQ6"/>
</dbReference>
<comment type="cofactor">
    <cofactor evidence="1">
        <name>FAD</name>
        <dbReference type="ChEBI" id="CHEBI:57692"/>
    </cofactor>
</comment>
<protein>
    <submittedName>
        <fullName evidence="9">UbiH/UbiF family hydroxylase</fullName>
    </submittedName>
</protein>
<dbReference type="NCBIfam" id="TIGR01988">
    <property type="entry name" value="Ubi-OHases"/>
    <property type="match status" value="1"/>
</dbReference>
<feature type="domain" description="FAD-binding" evidence="8">
    <location>
        <begin position="66"/>
        <end position="406"/>
    </location>
</feature>
<dbReference type="NCBIfam" id="NF005691">
    <property type="entry name" value="PRK07494.1"/>
    <property type="match status" value="1"/>
</dbReference>
<name>A0A369TBX5_9PROT</name>
<evidence type="ECO:0000256" key="4">
    <source>
        <dbReference type="ARBA" id="ARBA00022630"/>
    </source>
</evidence>
<keyword evidence="5" id="KW-0274">FAD</keyword>
<dbReference type="Gene3D" id="3.50.50.60">
    <property type="entry name" value="FAD/NAD(P)-binding domain"/>
    <property type="match status" value="2"/>
</dbReference>
<dbReference type="GO" id="GO:0006744">
    <property type="term" value="P:ubiquinone biosynthetic process"/>
    <property type="evidence" value="ECO:0007669"/>
    <property type="project" value="UniProtKB-UniPathway"/>
</dbReference>
<dbReference type="EMBL" id="QPMH01000007">
    <property type="protein sequence ID" value="RDD62024.1"/>
    <property type="molecule type" value="Genomic_DNA"/>
</dbReference>
<dbReference type="GO" id="GO:0004497">
    <property type="term" value="F:monooxygenase activity"/>
    <property type="evidence" value="ECO:0007669"/>
    <property type="project" value="UniProtKB-KW"/>
</dbReference>
<organism evidence="9 10">
    <name type="scientific">Ferruginivarius sediminum</name>
    <dbReference type="NCBI Taxonomy" id="2661937"/>
    <lineage>
        <taxon>Bacteria</taxon>
        <taxon>Pseudomonadati</taxon>
        <taxon>Pseudomonadota</taxon>
        <taxon>Alphaproteobacteria</taxon>
        <taxon>Rhodospirillales</taxon>
        <taxon>Rhodospirillaceae</taxon>
        <taxon>Ferruginivarius</taxon>
    </lineage>
</organism>
<dbReference type="GO" id="GO:0016705">
    <property type="term" value="F:oxidoreductase activity, acting on paired donors, with incorporation or reduction of molecular oxygen"/>
    <property type="evidence" value="ECO:0007669"/>
    <property type="project" value="InterPro"/>
</dbReference>
<evidence type="ECO:0000256" key="7">
    <source>
        <dbReference type="ARBA" id="ARBA00023033"/>
    </source>
</evidence>
<keyword evidence="10" id="KW-1185">Reference proteome</keyword>
<gene>
    <name evidence="9" type="ORF">DRB17_09270</name>
</gene>
<evidence type="ECO:0000313" key="9">
    <source>
        <dbReference type="EMBL" id="RDD62024.1"/>
    </source>
</evidence>
<comment type="pathway">
    <text evidence="2">Cofactor biosynthesis; ubiquinone biosynthesis.</text>
</comment>
<dbReference type="InterPro" id="IPR036188">
    <property type="entry name" value="FAD/NAD-bd_sf"/>
</dbReference>